<dbReference type="AlphaFoldDB" id="A0A4R2I9S0"/>
<dbReference type="Pfam" id="PF00211">
    <property type="entry name" value="Guanylate_cyc"/>
    <property type="match status" value="1"/>
</dbReference>
<gene>
    <name evidence="3" type="ORF">EV148_104195</name>
</gene>
<reference evidence="3 4" key="1">
    <citation type="journal article" date="2015" name="Stand. Genomic Sci.">
        <title>Genomic Encyclopedia of Bacterial and Archaeal Type Strains, Phase III: the genomes of soil and plant-associated and newly described type strains.</title>
        <authorList>
            <person name="Whitman W.B."/>
            <person name="Woyke T."/>
            <person name="Klenk H.P."/>
            <person name="Zhou Y."/>
            <person name="Lilburn T.G."/>
            <person name="Beck B.J."/>
            <person name="De Vos P."/>
            <person name="Vandamme P."/>
            <person name="Eisen J.A."/>
            <person name="Garrity G."/>
            <person name="Hugenholtz P."/>
            <person name="Kyrpides N.C."/>
        </authorList>
    </citation>
    <scope>NUCLEOTIDE SEQUENCE [LARGE SCALE GENOMIC DNA]</scope>
    <source>
        <strain evidence="3 4">A3</strain>
    </source>
</reference>
<dbReference type="Proteomes" id="UP000294862">
    <property type="component" value="Unassembled WGS sequence"/>
</dbReference>
<dbReference type="SUPFAM" id="SSF49879">
    <property type="entry name" value="SMAD/FHA domain"/>
    <property type="match status" value="1"/>
</dbReference>
<feature type="domain" description="FHA" evidence="1">
    <location>
        <begin position="219"/>
        <end position="262"/>
    </location>
</feature>
<evidence type="ECO:0000313" key="3">
    <source>
        <dbReference type="EMBL" id="TCO40832.1"/>
    </source>
</evidence>
<dbReference type="EMBL" id="SLWQ01000004">
    <property type="protein sequence ID" value="TCO40832.1"/>
    <property type="molecule type" value="Genomic_DNA"/>
</dbReference>
<evidence type="ECO:0000259" key="2">
    <source>
        <dbReference type="PROSITE" id="PS50125"/>
    </source>
</evidence>
<dbReference type="InterPro" id="IPR008984">
    <property type="entry name" value="SMAD_FHA_dom_sf"/>
</dbReference>
<accession>A0A4R2I9S0</accession>
<dbReference type="Gene3D" id="2.60.200.20">
    <property type="match status" value="1"/>
</dbReference>
<feature type="domain" description="Guanylate cyclase" evidence="2">
    <location>
        <begin position="12"/>
        <end position="125"/>
    </location>
</feature>
<dbReference type="SMART" id="SM00044">
    <property type="entry name" value="CYCc"/>
    <property type="match status" value="1"/>
</dbReference>
<dbReference type="PROSITE" id="PS50006">
    <property type="entry name" value="FHA_DOMAIN"/>
    <property type="match status" value="1"/>
</dbReference>
<organism evidence="3 4">
    <name type="scientific">Dokdonella fugitiva</name>
    <dbReference type="NCBI Taxonomy" id="328517"/>
    <lineage>
        <taxon>Bacteria</taxon>
        <taxon>Pseudomonadati</taxon>
        <taxon>Pseudomonadota</taxon>
        <taxon>Gammaproteobacteria</taxon>
        <taxon>Lysobacterales</taxon>
        <taxon>Rhodanobacteraceae</taxon>
        <taxon>Dokdonella</taxon>
    </lineage>
</organism>
<dbReference type="CDD" id="cd00060">
    <property type="entry name" value="FHA"/>
    <property type="match status" value="1"/>
</dbReference>
<dbReference type="SUPFAM" id="SSF55073">
    <property type="entry name" value="Nucleotide cyclase"/>
    <property type="match status" value="1"/>
</dbReference>
<protein>
    <submittedName>
        <fullName evidence="3">Class 3 adenylate cyclase</fullName>
    </submittedName>
</protein>
<dbReference type="PROSITE" id="PS50125">
    <property type="entry name" value="GUANYLATE_CYCLASE_2"/>
    <property type="match status" value="1"/>
</dbReference>
<dbReference type="InterPro" id="IPR050697">
    <property type="entry name" value="Adenylyl/Guanylyl_Cyclase_3/4"/>
</dbReference>
<comment type="caution">
    <text evidence="3">The sequence shown here is derived from an EMBL/GenBank/DDBJ whole genome shotgun (WGS) entry which is preliminary data.</text>
</comment>
<keyword evidence="4" id="KW-1185">Reference proteome</keyword>
<dbReference type="GO" id="GO:0004016">
    <property type="term" value="F:adenylate cyclase activity"/>
    <property type="evidence" value="ECO:0007669"/>
    <property type="project" value="UniProtKB-ARBA"/>
</dbReference>
<evidence type="ECO:0000259" key="1">
    <source>
        <dbReference type="PROSITE" id="PS50006"/>
    </source>
</evidence>
<dbReference type="GO" id="GO:0006171">
    <property type="term" value="P:cAMP biosynthetic process"/>
    <property type="evidence" value="ECO:0007669"/>
    <property type="project" value="TreeGrafter"/>
</dbReference>
<dbReference type="InterPro" id="IPR001054">
    <property type="entry name" value="A/G_cyclase"/>
</dbReference>
<proteinExistence type="predicted"/>
<dbReference type="Gene3D" id="3.30.70.1230">
    <property type="entry name" value="Nucleotide cyclase"/>
    <property type="match status" value="1"/>
</dbReference>
<evidence type="ECO:0000313" key="4">
    <source>
        <dbReference type="Proteomes" id="UP000294862"/>
    </source>
</evidence>
<dbReference type="PANTHER" id="PTHR43081">
    <property type="entry name" value="ADENYLATE CYCLASE, TERMINAL-DIFFERENTIATION SPECIFIC-RELATED"/>
    <property type="match status" value="1"/>
</dbReference>
<sequence length="306" mass="33794">MISTMTERHPLTILFADVSGSTRLFETRGDEVARRIVANVLLALAEVSARHGGRVVKTIGDEIMCTFPAPLNGLLAATDMHRRIKSDPEFQRDNLAIRIGLHHGDALVENGDVFGDAVNTAARMADKSLARRDQIVATASTVNGVTNTTGLRVRPLGSAWVLGKQAPIEIVDVLWQEDVAHVTTVQRVMTAIDAAPPDRPRLILRFKSQVFEVDEGTPFSIGRDPASSLVVETEWVSRNHALIEWKRGYFMLADRSTNGSWLKIGDDDELFVHRDETHLRRSGTISLGQAHQVDDADLIWFQCGGE</sequence>
<name>A0A4R2I9S0_9GAMM</name>
<dbReference type="GO" id="GO:0035556">
    <property type="term" value="P:intracellular signal transduction"/>
    <property type="evidence" value="ECO:0007669"/>
    <property type="project" value="InterPro"/>
</dbReference>
<dbReference type="InterPro" id="IPR000253">
    <property type="entry name" value="FHA_dom"/>
</dbReference>
<dbReference type="Pfam" id="PF00498">
    <property type="entry name" value="FHA"/>
    <property type="match status" value="1"/>
</dbReference>
<dbReference type="CDD" id="cd07302">
    <property type="entry name" value="CHD"/>
    <property type="match status" value="1"/>
</dbReference>
<dbReference type="InterPro" id="IPR029787">
    <property type="entry name" value="Nucleotide_cyclase"/>
</dbReference>
<dbReference type="PANTHER" id="PTHR43081:SF19">
    <property type="entry name" value="PH-SENSITIVE ADENYLATE CYCLASE RV1264"/>
    <property type="match status" value="1"/>
</dbReference>